<dbReference type="AlphaFoldDB" id="A0A5Q0H3K5"/>
<dbReference type="EMBL" id="CP034550">
    <property type="protein sequence ID" value="QFZ20464.1"/>
    <property type="molecule type" value="Genomic_DNA"/>
</dbReference>
<name>A0A5Q0H3K5_SACSY</name>
<evidence type="ECO:0000313" key="1">
    <source>
        <dbReference type="EMBL" id="QFZ20464.1"/>
    </source>
</evidence>
<gene>
    <name evidence="1" type="ORF">EKG83_26355</name>
</gene>
<reference evidence="2" key="1">
    <citation type="journal article" date="2021" name="Curr. Microbiol.">
        <title>Complete genome of nocamycin-producing strain Saccharothrix syringae NRRL B-16468 reveals the biosynthetic potential for secondary metabolites.</title>
        <authorList>
            <person name="Mo X."/>
            <person name="Yang S."/>
        </authorList>
    </citation>
    <scope>NUCLEOTIDE SEQUENCE [LARGE SCALE GENOMIC DNA]</scope>
    <source>
        <strain evidence="2">ATCC 51364 / DSM 43886 / JCM 6844 / KCTC 9398 / NBRC 14523 / NRRL B-16468 / INA 2240</strain>
    </source>
</reference>
<evidence type="ECO:0000313" key="2">
    <source>
        <dbReference type="Proteomes" id="UP000325787"/>
    </source>
</evidence>
<organism evidence="1 2">
    <name type="scientific">Saccharothrix syringae</name>
    <name type="common">Nocardiopsis syringae</name>
    <dbReference type="NCBI Taxonomy" id="103733"/>
    <lineage>
        <taxon>Bacteria</taxon>
        <taxon>Bacillati</taxon>
        <taxon>Actinomycetota</taxon>
        <taxon>Actinomycetes</taxon>
        <taxon>Pseudonocardiales</taxon>
        <taxon>Pseudonocardiaceae</taxon>
        <taxon>Saccharothrix</taxon>
    </lineage>
</organism>
<proteinExistence type="predicted"/>
<accession>A0A5Q0H3K5</accession>
<protein>
    <submittedName>
        <fullName evidence="1">Uncharacterized protein</fullName>
    </submittedName>
</protein>
<dbReference type="RefSeq" id="WP_033434930.1">
    <property type="nucleotide sequence ID" value="NZ_CP034550.1"/>
</dbReference>
<sequence length="129" mass="13909">MDDHDTTAPSVDQDFFLRPVEEWTPEQCTAFGDGLADWIAGLVKTGTLEAHVATLIVNTASPREYGKLVRVHTATALALGPARARDYPSPMVHAGMEILPALNTASSRSHRIVASLMQGFFARQSESSG</sequence>
<keyword evidence="2" id="KW-1185">Reference proteome</keyword>
<dbReference type="Proteomes" id="UP000325787">
    <property type="component" value="Chromosome"/>
</dbReference>
<dbReference type="KEGG" id="ssyi:EKG83_26355"/>